<evidence type="ECO:0000313" key="4">
    <source>
        <dbReference type="Proteomes" id="UP001295423"/>
    </source>
</evidence>
<dbReference type="InterPro" id="IPR036273">
    <property type="entry name" value="CRAL/TRIO_N_dom_sf"/>
</dbReference>
<reference evidence="3" key="1">
    <citation type="submission" date="2023-08" db="EMBL/GenBank/DDBJ databases">
        <authorList>
            <person name="Audoor S."/>
            <person name="Bilcke G."/>
        </authorList>
    </citation>
    <scope>NUCLEOTIDE SEQUENCE</scope>
</reference>
<dbReference type="SUPFAM" id="SSF46938">
    <property type="entry name" value="CRAL/TRIO N-terminal domain"/>
    <property type="match status" value="1"/>
</dbReference>
<dbReference type="InterPro" id="IPR036865">
    <property type="entry name" value="CRAL-TRIO_dom_sf"/>
</dbReference>
<evidence type="ECO:0000313" key="3">
    <source>
        <dbReference type="EMBL" id="CAJ1959891.1"/>
    </source>
</evidence>
<gene>
    <name evidence="3" type="ORF">CYCCA115_LOCUS18310</name>
</gene>
<dbReference type="InterPro" id="IPR001251">
    <property type="entry name" value="CRAL-TRIO_dom"/>
</dbReference>
<dbReference type="Proteomes" id="UP001295423">
    <property type="component" value="Unassembled WGS sequence"/>
</dbReference>
<name>A0AAD2G1T6_9STRA</name>
<keyword evidence="4" id="KW-1185">Reference proteome</keyword>
<organism evidence="3 4">
    <name type="scientific">Cylindrotheca closterium</name>
    <dbReference type="NCBI Taxonomy" id="2856"/>
    <lineage>
        <taxon>Eukaryota</taxon>
        <taxon>Sar</taxon>
        <taxon>Stramenopiles</taxon>
        <taxon>Ochrophyta</taxon>
        <taxon>Bacillariophyta</taxon>
        <taxon>Bacillariophyceae</taxon>
        <taxon>Bacillariophycidae</taxon>
        <taxon>Bacillariales</taxon>
        <taxon>Bacillariaceae</taxon>
        <taxon>Cylindrotheca</taxon>
    </lineage>
</organism>
<dbReference type="PANTHER" id="PTHR45824">
    <property type="entry name" value="GH16843P"/>
    <property type="match status" value="1"/>
</dbReference>
<feature type="region of interest" description="Disordered" evidence="1">
    <location>
        <begin position="1"/>
        <end position="24"/>
    </location>
</feature>
<evidence type="ECO:0000256" key="1">
    <source>
        <dbReference type="SAM" id="MobiDB-lite"/>
    </source>
</evidence>
<evidence type="ECO:0000259" key="2">
    <source>
        <dbReference type="PROSITE" id="PS50191"/>
    </source>
</evidence>
<dbReference type="PANTHER" id="PTHR45824:SF29">
    <property type="entry name" value="GH16843P"/>
    <property type="match status" value="1"/>
</dbReference>
<dbReference type="AlphaFoldDB" id="A0AAD2G1T6"/>
<accession>A0AAD2G1T6</accession>
<dbReference type="SMART" id="SM00516">
    <property type="entry name" value="SEC14"/>
    <property type="match status" value="1"/>
</dbReference>
<dbReference type="PROSITE" id="PS50191">
    <property type="entry name" value="CRAL_TRIO"/>
    <property type="match status" value="1"/>
</dbReference>
<sequence length="368" mass="41492">MGILRSRKSLSSSQPSKSSALGTTTGVSVSSLSLLSGSFPLNYNDDGNVIQILSTVQVPFEMRSSTITVANEKPTMLQTCRVSSLSDVDDTAKEYEDEVENIDIASFAEHLNQQWQSDPQSMVQTASSRPLNLEDCKLVVQQMMADPKHLQRILIARKYDLQDSASLFFEQVRFRARWKPQEIKPKDIPNALPSGAWRLCGYTKEGCVVSNYKLQYWDPNAYGGANDGNKGKDSFDDGVDEYVRYVSFMLELMIHNMKPEPVPQKFCLIFDLKGFTPSLVFRKNVRAMIVKLIYVAQSQYPERLRKVMLVNSPLGFESAWRLIKPMLDEKTAAKVGFCAKLINLQEDMDISVLPIEYGGTHPEYLLPC</sequence>
<proteinExistence type="predicted"/>
<dbReference type="CDD" id="cd00170">
    <property type="entry name" value="SEC14"/>
    <property type="match status" value="1"/>
</dbReference>
<dbReference type="Pfam" id="PF00650">
    <property type="entry name" value="CRAL_TRIO"/>
    <property type="match status" value="1"/>
</dbReference>
<dbReference type="Gene3D" id="3.40.525.10">
    <property type="entry name" value="CRAL-TRIO lipid binding domain"/>
    <property type="match status" value="1"/>
</dbReference>
<dbReference type="InterPro" id="IPR052578">
    <property type="entry name" value="PI_Transfer_CRAL-TRIO"/>
</dbReference>
<dbReference type="SUPFAM" id="SSF52087">
    <property type="entry name" value="CRAL/TRIO domain"/>
    <property type="match status" value="1"/>
</dbReference>
<feature type="compositionally biased region" description="Low complexity" evidence="1">
    <location>
        <begin position="9"/>
        <end position="24"/>
    </location>
</feature>
<dbReference type="EMBL" id="CAKOGP040002025">
    <property type="protein sequence ID" value="CAJ1959891.1"/>
    <property type="molecule type" value="Genomic_DNA"/>
</dbReference>
<comment type="caution">
    <text evidence="3">The sequence shown here is derived from an EMBL/GenBank/DDBJ whole genome shotgun (WGS) entry which is preliminary data.</text>
</comment>
<feature type="domain" description="CRAL-TRIO" evidence="2">
    <location>
        <begin position="185"/>
        <end position="365"/>
    </location>
</feature>
<protein>
    <recommendedName>
        <fullName evidence="2">CRAL-TRIO domain-containing protein</fullName>
    </recommendedName>
</protein>
<dbReference type="GO" id="GO:0008526">
    <property type="term" value="F:phosphatidylinositol transfer activity"/>
    <property type="evidence" value="ECO:0007669"/>
    <property type="project" value="TreeGrafter"/>
</dbReference>